<protein>
    <submittedName>
        <fullName evidence="10">Pkinase-domain-containing protein</fullName>
    </submittedName>
</protein>
<evidence type="ECO:0000256" key="7">
    <source>
        <dbReference type="PROSITE-ProRule" id="PRU10141"/>
    </source>
</evidence>
<evidence type="ECO:0000256" key="5">
    <source>
        <dbReference type="ARBA" id="ARBA00022777"/>
    </source>
</evidence>
<dbReference type="InterPro" id="IPR011009">
    <property type="entry name" value="Kinase-like_dom_sf"/>
</dbReference>
<dbReference type="GO" id="GO:0035556">
    <property type="term" value="P:intracellular signal transduction"/>
    <property type="evidence" value="ECO:0007669"/>
    <property type="project" value="TreeGrafter"/>
</dbReference>
<dbReference type="PROSITE" id="PS50011">
    <property type="entry name" value="PROTEIN_KINASE_DOM"/>
    <property type="match status" value="1"/>
</dbReference>
<reference evidence="10 11" key="1">
    <citation type="submission" date="2016-08" db="EMBL/GenBank/DDBJ databases">
        <title>A Parts List for Fungal Cellulosomes Revealed by Comparative Genomics.</title>
        <authorList>
            <consortium name="DOE Joint Genome Institute"/>
            <person name="Haitjema C.H."/>
            <person name="Gilmore S.P."/>
            <person name="Henske J.K."/>
            <person name="Solomon K.V."/>
            <person name="De Groot R."/>
            <person name="Kuo A."/>
            <person name="Mondo S.J."/>
            <person name="Salamov A.A."/>
            <person name="Labutti K."/>
            <person name="Zhao Z."/>
            <person name="Chiniquy J."/>
            <person name="Barry K."/>
            <person name="Brewer H.M."/>
            <person name="Purvine S.O."/>
            <person name="Wright A.T."/>
            <person name="Boxma B."/>
            <person name="Van Alen T."/>
            <person name="Hackstein J.H."/>
            <person name="Baker S.E."/>
            <person name="Grigoriev I.V."/>
            <person name="O'Malley M.A."/>
        </authorList>
    </citation>
    <scope>NUCLEOTIDE SEQUENCE [LARGE SCALE GENOMIC DNA]</scope>
    <source>
        <strain evidence="10 11">S4</strain>
    </source>
</reference>
<dbReference type="PANTHER" id="PTHR24346">
    <property type="entry name" value="MAP/MICROTUBULE AFFINITY-REGULATING KINASE"/>
    <property type="match status" value="1"/>
</dbReference>
<evidence type="ECO:0000256" key="2">
    <source>
        <dbReference type="ARBA" id="ARBA00022527"/>
    </source>
</evidence>
<dbReference type="FunFam" id="1.10.510.10:FF:000571">
    <property type="entry name" value="Maternal embryonic leucine zipper kinase"/>
    <property type="match status" value="1"/>
</dbReference>
<evidence type="ECO:0000256" key="8">
    <source>
        <dbReference type="RuleBase" id="RU000304"/>
    </source>
</evidence>
<dbReference type="SMART" id="SM00220">
    <property type="entry name" value="S_TKc"/>
    <property type="match status" value="1"/>
</dbReference>
<dbReference type="InterPro" id="IPR000719">
    <property type="entry name" value="Prot_kinase_dom"/>
</dbReference>
<evidence type="ECO:0000256" key="6">
    <source>
        <dbReference type="ARBA" id="ARBA00022840"/>
    </source>
</evidence>
<evidence type="ECO:0000259" key="9">
    <source>
        <dbReference type="PROSITE" id="PS50011"/>
    </source>
</evidence>
<dbReference type="Pfam" id="PF00069">
    <property type="entry name" value="Pkinase"/>
    <property type="match status" value="1"/>
</dbReference>
<dbReference type="AlphaFoldDB" id="A0A1Y1XA17"/>
<keyword evidence="5 10" id="KW-0418">Kinase</keyword>
<dbReference type="InterPro" id="IPR017441">
    <property type="entry name" value="Protein_kinase_ATP_BS"/>
</dbReference>
<dbReference type="GO" id="GO:0005737">
    <property type="term" value="C:cytoplasm"/>
    <property type="evidence" value="ECO:0007669"/>
    <property type="project" value="TreeGrafter"/>
</dbReference>
<feature type="domain" description="Protein kinase" evidence="9">
    <location>
        <begin position="4"/>
        <end position="427"/>
    </location>
</feature>
<evidence type="ECO:0000256" key="4">
    <source>
        <dbReference type="ARBA" id="ARBA00022741"/>
    </source>
</evidence>
<dbReference type="Gene3D" id="1.10.510.10">
    <property type="entry name" value="Transferase(Phosphotransferase) domain 1"/>
    <property type="match status" value="2"/>
</dbReference>
<gene>
    <name evidence="10" type="ORF">BCR32DRAFT_267522</name>
</gene>
<evidence type="ECO:0000256" key="3">
    <source>
        <dbReference type="ARBA" id="ARBA00022679"/>
    </source>
</evidence>
<sequence>MENYHIIKKIGSGSFATVYLAQSKNQLYALKVINKTEITTVYEQKLNNEIQILKKINHPNIVKLYDVIETSESYYLILEYISGGDLYDLVTSKDFSKLQINDKKRIFNQITNAVKYLHDNNISHADLKLENILIDKDKNIKLTDFNLAYEFKEGEQNNLRCGSLEYAAPEIILGKLHYPCPSDIWALGVILYILQYGEFPFQQSPGKSPYSLYMKIAQAKYEFPTIDMDNIIISNTRIINEKKPKDLRSYSSIGNLKMSPLKPLTDLNNNNNNINTLQANPFKSSADTLNYNQYGSIDNIEIINKLKNEMDSYDNDINIENAKTLEALDYYEDCSDFSIYIDESELDSNDDLLNNDSNGKEDTNKLFVKASTFPRKSRSLNSKAIREYNEKLIRNDIDEMKDLIQKILKSDPNKRASLSEILKHPWMNNELQLRKTIYI</sequence>
<dbReference type="GO" id="GO:0004674">
    <property type="term" value="F:protein serine/threonine kinase activity"/>
    <property type="evidence" value="ECO:0007669"/>
    <property type="project" value="UniProtKB-KW"/>
</dbReference>
<dbReference type="PROSITE" id="PS00108">
    <property type="entry name" value="PROTEIN_KINASE_ST"/>
    <property type="match status" value="1"/>
</dbReference>
<dbReference type="SUPFAM" id="SSF56112">
    <property type="entry name" value="Protein kinase-like (PK-like)"/>
    <property type="match status" value="1"/>
</dbReference>
<keyword evidence="11" id="KW-1185">Reference proteome</keyword>
<keyword evidence="4 7" id="KW-0547">Nucleotide-binding</keyword>
<dbReference type="FunFam" id="3.30.200.20:FF:000042">
    <property type="entry name" value="Aurora kinase A"/>
    <property type="match status" value="1"/>
</dbReference>
<dbReference type="GO" id="GO:0005524">
    <property type="term" value="F:ATP binding"/>
    <property type="evidence" value="ECO:0007669"/>
    <property type="project" value="UniProtKB-UniRule"/>
</dbReference>
<evidence type="ECO:0000313" key="11">
    <source>
        <dbReference type="Proteomes" id="UP000193944"/>
    </source>
</evidence>
<evidence type="ECO:0000313" key="10">
    <source>
        <dbReference type="EMBL" id="ORX82592.1"/>
    </source>
</evidence>
<organism evidence="10 11">
    <name type="scientific">Anaeromyces robustus</name>
    <dbReference type="NCBI Taxonomy" id="1754192"/>
    <lineage>
        <taxon>Eukaryota</taxon>
        <taxon>Fungi</taxon>
        <taxon>Fungi incertae sedis</taxon>
        <taxon>Chytridiomycota</taxon>
        <taxon>Chytridiomycota incertae sedis</taxon>
        <taxon>Neocallimastigomycetes</taxon>
        <taxon>Neocallimastigales</taxon>
        <taxon>Neocallimastigaceae</taxon>
        <taxon>Anaeromyces</taxon>
    </lineage>
</organism>
<accession>A0A1Y1XA17</accession>
<dbReference type="PANTHER" id="PTHR24346:SF82">
    <property type="entry name" value="KP78A-RELATED"/>
    <property type="match status" value="1"/>
</dbReference>
<name>A0A1Y1XA17_9FUNG</name>
<comment type="similarity">
    <text evidence="1">Belongs to the protein kinase superfamily. CAMK Ser/Thr protein kinase family. NIM1 subfamily.</text>
</comment>
<keyword evidence="6 7" id="KW-0067">ATP-binding</keyword>
<dbReference type="InterPro" id="IPR008271">
    <property type="entry name" value="Ser/Thr_kinase_AS"/>
</dbReference>
<feature type="binding site" evidence="7">
    <location>
        <position position="31"/>
    </location>
    <ligand>
        <name>ATP</name>
        <dbReference type="ChEBI" id="CHEBI:30616"/>
    </ligand>
</feature>
<keyword evidence="3" id="KW-0808">Transferase</keyword>
<dbReference type="STRING" id="1754192.A0A1Y1XA17"/>
<dbReference type="EMBL" id="MCFG01000091">
    <property type="protein sequence ID" value="ORX82592.1"/>
    <property type="molecule type" value="Genomic_DNA"/>
</dbReference>
<keyword evidence="2 8" id="KW-0723">Serine/threonine-protein kinase</keyword>
<dbReference type="PROSITE" id="PS00107">
    <property type="entry name" value="PROTEIN_KINASE_ATP"/>
    <property type="match status" value="1"/>
</dbReference>
<comment type="caution">
    <text evidence="10">The sequence shown here is derived from an EMBL/GenBank/DDBJ whole genome shotgun (WGS) entry which is preliminary data.</text>
</comment>
<evidence type="ECO:0000256" key="1">
    <source>
        <dbReference type="ARBA" id="ARBA00010791"/>
    </source>
</evidence>
<dbReference type="Proteomes" id="UP000193944">
    <property type="component" value="Unassembled WGS sequence"/>
</dbReference>
<reference evidence="10 11" key="2">
    <citation type="submission" date="2016-08" db="EMBL/GenBank/DDBJ databases">
        <title>Pervasive Adenine N6-methylation of Active Genes in Fungi.</title>
        <authorList>
            <consortium name="DOE Joint Genome Institute"/>
            <person name="Mondo S.J."/>
            <person name="Dannebaum R.O."/>
            <person name="Kuo R.C."/>
            <person name="Labutti K."/>
            <person name="Haridas S."/>
            <person name="Kuo A."/>
            <person name="Salamov A."/>
            <person name="Ahrendt S.R."/>
            <person name="Lipzen A."/>
            <person name="Sullivan W."/>
            <person name="Andreopoulos W.B."/>
            <person name="Clum A."/>
            <person name="Lindquist E."/>
            <person name="Daum C."/>
            <person name="Ramamoorthy G.K."/>
            <person name="Gryganskyi A."/>
            <person name="Culley D."/>
            <person name="Magnuson J.K."/>
            <person name="James T.Y."/>
            <person name="O'Malley M.A."/>
            <person name="Stajich J.E."/>
            <person name="Spatafora J.W."/>
            <person name="Visel A."/>
            <person name="Grigoriev I.V."/>
        </authorList>
    </citation>
    <scope>NUCLEOTIDE SEQUENCE [LARGE SCALE GENOMIC DNA]</scope>
    <source>
        <strain evidence="10 11">S4</strain>
    </source>
</reference>
<dbReference type="OrthoDB" id="541276at2759"/>
<proteinExistence type="inferred from homology"/>